<dbReference type="PANTHER" id="PTHR21716:SF53">
    <property type="entry name" value="PERMEASE PERM-RELATED"/>
    <property type="match status" value="1"/>
</dbReference>
<feature type="transmembrane region" description="Helical" evidence="9">
    <location>
        <begin position="237"/>
        <end position="263"/>
    </location>
</feature>
<comment type="subcellular location">
    <subcellularLocation>
        <location evidence="1">Cell membrane</location>
        <topology evidence="1">Multi-pass membrane protein</topology>
    </subcellularLocation>
</comment>
<keyword evidence="6 9" id="KW-1133">Transmembrane helix</keyword>
<dbReference type="AlphaFoldDB" id="A0A5B8U0J2"/>
<evidence type="ECO:0000256" key="8">
    <source>
        <dbReference type="SAM" id="MobiDB-lite"/>
    </source>
</evidence>
<keyword evidence="4" id="KW-1003">Cell membrane</keyword>
<gene>
    <name evidence="10" type="ORF">FSW04_01515</name>
</gene>
<evidence type="ECO:0000256" key="4">
    <source>
        <dbReference type="ARBA" id="ARBA00022475"/>
    </source>
</evidence>
<feature type="transmembrane region" description="Helical" evidence="9">
    <location>
        <begin position="208"/>
        <end position="230"/>
    </location>
</feature>
<keyword evidence="7 9" id="KW-0472">Membrane</keyword>
<dbReference type="GO" id="GO:0005886">
    <property type="term" value="C:plasma membrane"/>
    <property type="evidence" value="ECO:0007669"/>
    <property type="project" value="UniProtKB-SubCell"/>
</dbReference>
<dbReference type="KEGG" id="bsol:FSW04_01515"/>
<dbReference type="PANTHER" id="PTHR21716">
    <property type="entry name" value="TRANSMEMBRANE PROTEIN"/>
    <property type="match status" value="1"/>
</dbReference>
<feature type="transmembrane region" description="Helical" evidence="9">
    <location>
        <begin position="180"/>
        <end position="202"/>
    </location>
</feature>
<dbReference type="Pfam" id="PF01594">
    <property type="entry name" value="AI-2E_transport"/>
    <property type="match status" value="1"/>
</dbReference>
<evidence type="ECO:0000256" key="2">
    <source>
        <dbReference type="ARBA" id="ARBA00009773"/>
    </source>
</evidence>
<feature type="transmembrane region" description="Helical" evidence="9">
    <location>
        <begin position="360"/>
        <end position="377"/>
    </location>
</feature>
<evidence type="ECO:0000313" key="10">
    <source>
        <dbReference type="EMBL" id="QEC46385.1"/>
    </source>
</evidence>
<evidence type="ECO:0000256" key="1">
    <source>
        <dbReference type="ARBA" id="ARBA00004651"/>
    </source>
</evidence>
<feature type="transmembrane region" description="Helical" evidence="9">
    <location>
        <begin position="465"/>
        <end position="498"/>
    </location>
</feature>
<dbReference type="InterPro" id="IPR002549">
    <property type="entry name" value="AI-2E-like"/>
</dbReference>
<keyword evidence="5 9" id="KW-0812">Transmembrane</keyword>
<evidence type="ECO:0000256" key="3">
    <source>
        <dbReference type="ARBA" id="ARBA00022448"/>
    </source>
</evidence>
<evidence type="ECO:0000313" key="11">
    <source>
        <dbReference type="Proteomes" id="UP000321805"/>
    </source>
</evidence>
<feature type="transmembrane region" description="Helical" evidence="9">
    <location>
        <begin position="389"/>
        <end position="411"/>
    </location>
</feature>
<name>A0A5B8U0J2_9ACTN</name>
<evidence type="ECO:0000256" key="7">
    <source>
        <dbReference type="ARBA" id="ARBA00023136"/>
    </source>
</evidence>
<proteinExistence type="inferred from homology"/>
<accession>A0A5B8U0J2</accession>
<comment type="similarity">
    <text evidence="2">Belongs to the autoinducer-2 exporter (AI-2E) (TC 2.A.86) family.</text>
</comment>
<evidence type="ECO:0000256" key="6">
    <source>
        <dbReference type="ARBA" id="ARBA00022989"/>
    </source>
</evidence>
<keyword evidence="11" id="KW-1185">Reference proteome</keyword>
<evidence type="ECO:0000256" key="9">
    <source>
        <dbReference type="SAM" id="Phobius"/>
    </source>
</evidence>
<reference evidence="10 11" key="1">
    <citation type="journal article" date="2018" name="J. Microbiol.">
        <title>Baekduia soli gen. nov., sp. nov., a novel bacterium isolated from the soil of Baekdu Mountain and proposal of a novel family name, Baekduiaceae fam. nov.</title>
        <authorList>
            <person name="An D.S."/>
            <person name="Siddiqi M.Z."/>
            <person name="Kim K.H."/>
            <person name="Yu H.S."/>
            <person name="Im W.T."/>
        </authorList>
    </citation>
    <scope>NUCLEOTIDE SEQUENCE [LARGE SCALE GENOMIC DNA]</scope>
    <source>
        <strain evidence="10 11">BR7-21</strain>
    </source>
</reference>
<dbReference type="GO" id="GO:0055085">
    <property type="term" value="P:transmembrane transport"/>
    <property type="evidence" value="ECO:0007669"/>
    <property type="project" value="TreeGrafter"/>
</dbReference>
<feature type="transmembrane region" description="Helical" evidence="9">
    <location>
        <begin position="319"/>
        <end position="339"/>
    </location>
</feature>
<sequence>MGTISKARRSSRCERQIGGRARVRDAAGALATRCRDQGPCHSRPGRSIVGLVGRFLGRYLLRRVPRGQQRGRGGNRGRPPASARAVANASRSGRFAVVDRSHLAGCGPERVGRAQCGILDPGVPDLPPAAPDATPSTIDGAPEEPTQATIEDLHADAAQEAGATDDREYGRLGERFDRRAPFYVGFMAALGVACAAALAWTVVAAGQVLILIGLAFFIALGLEPAVLWLYRRGLPRWAAVLVVLALCLGAFAGFLVLAVPVVVTQASHLADELPAYLHTAKDRSTEVGRLNAKYHFVASVQRLLNGKSSFNTALTVGKAVLDLVASVVVVVVVTVYLLADLPRVRHGVYRLAPRSRRARMVLLTDEVFGRVGGYVLGNATTSVIAGAATWVWGLAFGIPYALLLGLLVAILDLVPMIGSTVGGIIVSLIALTISVKLAVATAAFYTMFRLLEDYLLMPRVMAHTVAVPGLITVVATALGGALLGIVGALVAIPVAAAVKLMLDEVMTPRLDDS</sequence>
<dbReference type="OrthoDB" id="4016357at2"/>
<feature type="region of interest" description="Disordered" evidence="8">
    <location>
        <begin position="124"/>
        <end position="144"/>
    </location>
</feature>
<feature type="transmembrane region" description="Helical" evidence="9">
    <location>
        <begin position="423"/>
        <end position="445"/>
    </location>
</feature>
<dbReference type="Proteomes" id="UP000321805">
    <property type="component" value="Chromosome"/>
</dbReference>
<dbReference type="EMBL" id="CP042430">
    <property type="protein sequence ID" value="QEC46385.1"/>
    <property type="molecule type" value="Genomic_DNA"/>
</dbReference>
<keyword evidence="3" id="KW-0813">Transport</keyword>
<protein>
    <submittedName>
        <fullName evidence="10">AI-2E family transporter</fullName>
    </submittedName>
</protein>
<organism evidence="10 11">
    <name type="scientific">Baekduia soli</name>
    <dbReference type="NCBI Taxonomy" id="496014"/>
    <lineage>
        <taxon>Bacteria</taxon>
        <taxon>Bacillati</taxon>
        <taxon>Actinomycetota</taxon>
        <taxon>Thermoleophilia</taxon>
        <taxon>Solirubrobacterales</taxon>
        <taxon>Baekduiaceae</taxon>
        <taxon>Baekduia</taxon>
    </lineage>
</organism>
<evidence type="ECO:0000256" key="5">
    <source>
        <dbReference type="ARBA" id="ARBA00022692"/>
    </source>
</evidence>
<feature type="region of interest" description="Disordered" evidence="8">
    <location>
        <begin position="63"/>
        <end position="82"/>
    </location>
</feature>